<accession>A0A1C3RHE5</accession>
<evidence type="ECO:0000256" key="1">
    <source>
        <dbReference type="SAM" id="MobiDB-lite"/>
    </source>
</evidence>
<protein>
    <submittedName>
        <fullName evidence="2">Uncharacterized protein</fullName>
    </submittedName>
</protein>
<gene>
    <name evidence="2" type="ORF">MTBPR1_30077</name>
</gene>
<reference evidence="2 3" key="1">
    <citation type="submission" date="2016-07" db="EMBL/GenBank/DDBJ databases">
        <authorList>
            <person name="Lefevre C.T."/>
        </authorList>
    </citation>
    <scope>NUCLEOTIDE SEQUENCE [LARGE SCALE GENOMIC DNA]</scope>
    <source>
        <strain evidence="2">PR1</strain>
    </source>
</reference>
<keyword evidence="3" id="KW-1185">Reference proteome</keyword>
<evidence type="ECO:0000313" key="3">
    <source>
        <dbReference type="Proteomes" id="UP000231658"/>
    </source>
</evidence>
<dbReference type="STRING" id="1867952.MTBPR1_30077"/>
<proteinExistence type="predicted"/>
<dbReference type="OrthoDB" id="9853027at2"/>
<evidence type="ECO:0000313" key="2">
    <source>
        <dbReference type="EMBL" id="SCA56707.1"/>
    </source>
</evidence>
<organism evidence="2 3">
    <name type="scientific">Candidatus Terasakiella magnetica</name>
    <dbReference type="NCBI Taxonomy" id="1867952"/>
    <lineage>
        <taxon>Bacteria</taxon>
        <taxon>Pseudomonadati</taxon>
        <taxon>Pseudomonadota</taxon>
        <taxon>Alphaproteobacteria</taxon>
        <taxon>Rhodospirillales</taxon>
        <taxon>Terasakiellaceae</taxon>
        <taxon>Terasakiella</taxon>
    </lineage>
</organism>
<sequence>MVDKIGASAATVIQTGMVGSDTNNGPGFAEELAKQLDEEQQNSCCGGNKEDEEAVPSLTPATSS</sequence>
<dbReference type="AlphaFoldDB" id="A0A1C3RHE5"/>
<feature type="region of interest" description="Disordered" evidence="1">
    <location>
        <begin position="36"/>
        <end position="64"/>
    </location>
</feature>
<name>A0A1C3RHE5_9PROT</name>
<dbReference type="Proteomes" id="UP000231658">
    <property type="component" value="Unassembled WGS sequence"/>
</dbReference>
<dbReference type="RefSeq" id="WP_069188788.1">
    <property type="nucleotide sequence ID" value="NZ_FLYE01000023.1"/>
</dbReference>
<dbReference type="EMBL" id="FLYE01000023">
    <property type="protein sequence ID" value="SCA56707.1"/>
    <property type="molecule type" value="Genomic_DNA"/>
</dbReference>